<dbReference type="InParanoid" id="A0A7M7P9M5"/>
<dbReference type="SMART" id="SM00255">
    <property type="entry name" value="TIR"/>
    <property type="match status" value="1"/>
</dbReference>
<keyword evidence="9 14" id="KW-1133">Transmembrane helix</keyword>
<evidence type="ECO:0000256" key="10">
    <source>
        <dbReference type="ARBA" id="ARBA00023136"/>
    </source>
</evidence>
<dbReference type="Gene3D" id="3.80.10.10">
    <property type="entry name" value="Ribonuclease Inhibitor"/>
    <property type="match status" value="3"/>
</dbReference>
<evidence type="ECO:0000313" key="17">
    <source>
        <dbReference type="EnsemblMetazoa" id="XP_030847497"/>
    </source>
</evidence>
<dbReference type="GeneID" id="105444096"/>
<protein>
    <recommendedName>
        <fullName evidence="16">TIR domain-containing protein</fullName>
    </recommendedName>
</protein>
<dbReference type="Pfam" id="PF13306">
    <property type="entry name" value="LRR_5"/>
    <property type="match status" value="1"/>
</dbReference>
<keyword evidence="8" id="KW-0130">Cell adhesion</keyword>
<comment type="similarity">
    <text evidence="2">Belongs to the immunoglobulin superfamily. AMIGO family.</text>
</comment>
<keyword evidence="4" id="KW-0433">Leucine-rich repeat</keyword>
<dbReference type="Pfam" id="PF00560">
    <property type="entry name" value="LRR_1"/>
    <property type="match status" value="1"/>
</dbReference>
<keyword evidence="18" id="KW-1185">Reference proteome</keyword>
<comment type="similarity">
    <text evidence="3">Belongs to the Toll-like receptor family.</text>
</comment>
<dbReference type="SUPFAM" id="SSF52200">
    <property type="entry name" value="Toll/Interleukin receptor TIR domain"/>
    <property type="match status" value="1"/>
</dbReference>
<comment type="subcellular location">
    <subcellularLocation>
        <location evidence="1">Cell membrane</location>
        <topology evidence="1">Single-pass type I membrane protein</topology>
    </subcellularLocation>
</comment>
<evidence type="ECO:0000256" key="2">
    <source>
        <dbReference type="ARBA" id="ARBA00005670"/>
    </source>
</evidence>
<keyword evidence="6 15" id="KW-0732">Signal</keyword>
<dbReference type="InterPro" id="IPR035897">
    <property type="entry name" value="Toll_tir_struct_dom_sf"/>
</dbReference>
<dbReference type="Pfam" id="PF13855">
    <property type="entry name" value="LRR_8"/>
    <property type="match status" value="3"/>
</dbReference>
<dbReference type="Gene3D" id="3.40.50.10140">
    <property type="entry name" value="Toll/interleukin-1 receptor homology (TIR) domain"/>
    <property type="match status" value="1"/>
</dbReference>
<evidence type="ECO:0000256" key="5">
    <source>
        <dbReference type="ARBA" id="ARBA00022692"/>
    </source>
</evidence>
<accession>A0A7M7P9M5</accession>
<feature type="chain" id="PRO_5029727871" description="TIR domain-containing protein" evidence="15">
    <location>
        <begin position="23"/>
        <end position="917"/>
    </location>
</feature>
<evidence type="ECO:0000256" key="9">
    <source>
        <dbReference type="ARBA" id="ARBA00022989"/>
    </source>
</evidence>
<dbReference type="Proteomes" id="UP000007110">
    <property type="component" value="Unassembled WGS sequence"/>
</dbReference>
<dbReference type="KEGG" id="spu:105444096"/>
<dbReference type="OrthoDB" id="676979at2759"/>
<evidence type="ECO:0000259" key="16">
    <source>
        <dbReference type="PROSITE" id="PS50104"/>
    </source>
</evidence>
<dbReference type="SUPFAM" id="SSF52058">
    <property type="entry name" value="L domain-like"/>
    <property type="match status" value="1"/>
</dbReference>
<dbReference type="InterPro" id="IPR001611">
    <property type="entry name" value="Leu-rich_rpt"/>
</dbReference>
<dbReference type="PANTHER" id="PTHR24368">
    <property type="entry name" value="AMPHOTERIN-INDUCED PROTEIN"/>
    <property type="match status" value="1"/>
</dbReference>
<dbReference type="InterPro" id="IPR000157">
    <property type="entry name" value="TIR_dom"/>
</dbReference>
<dbReference type="FunFam" id="3.80.10.10:FF:001360">
    <property type="entry name" value="Uncharacterized protein"/>
    <property type="match status" value="1"/>
</dbReference>
<sequence length="917" mass="105222">MMAVYAHAINFVVLCGFTLLYGVVMDHTSKNLNHTCSENPSDHSANCSYRGLTSVPRNLSHDVRSLNVSDNNIFMLLDKSFVNYTQLETLDASYNSMYLIENETFHALLLLKVLMLDHNNISVLPISLLEKNCHLYLLSLYHNKLKRIPLIFGNNLQTTYSAKNGEDACGCKNLSRFYLAFNEVRLLEKGDFVALRNCSFDRFDLNHNDIKSLPRAVFTDLPAVHLLINYISLVQFQADSFLGNKAIIQVTITASGIRSIVPMNTSEIPRDLFPGITKLYLSRNELITIPKYALDGFEKLQVLDIGRNLLSSLYNGSFCGLKSLINLNLSVNKITSLPRGSFACAEKLESINLSLNDIAVLDPQWFDGSHSLSTLRLYESNIHDIKNIPWNTTNLQTLILAFNNLNSVNNNTFVGLKNLKCLDLTRNHNLVDISVDAFEETSSLEKIIMTDLVKFTMTGSFSNMHQLVFLDMSYLSSRLEINSRGQFSHTSALRTLNLSSTYIKAEDLVQFKSNGSLFSGLVSLHTLKLQKNLFYDFHHVPNAFTPLWNLHELDLTDCRIPQIDSGIFRNLTSLTDLLLAKNLIKIIPAKAFQDLQNLRNLNLTSNYITVIEKQLFSRTSSLQYLYLQNNQISTIDSFTLLPTSLKVLIIANNPFTCTCQLAWFREWLDKVNTTIDKRSEIRCSSTSFKSLRNQTIWSFHPKDYCGVNIYLIVGVSLAIVTVLSLSILTYQKRWWLNHKLFLLKLAIIGYQEITENQVPEDYEYQLNLMFREDDEWWINDCMKPFLQGRMPHLEHIVFGDSGLHPGSFYLNAIYDVIENSYKTVLLLSNQSVEDTWFMTKLRMAVEHMNDTKLEKVILIFLEDIDDDNLPYLVRLLLSRNKPYLLWVFDDEDGQELFWAKFEKNMRANREMNNVIPV</sequence>
<keyword evidence="11" id="KW-0675">Receptor</keyword>
<keyword evidence="5 14" id="KW-0812">Transmembrane</keyword>
<dbReference type="PROSITE" id="PS51450">
    <property type="entry name" value="LRR"/>
    <property type="match status" value="3"/>
</dbReference>
<name>A0A7M7P9M5_STRPU</name>
<dbReference type="SMART" id="SM00082">
    <property type="entry name" value="LRRCT"/>
    <property type="match status" value="1"/>
</dbReference>
<dbReference type="GO" id="GO:0005886">
    <property type="term" value="C:plasma membrane"/>
    <property type="evidence" value="ECO:0007669"/>
    <property type="project" value="UniProtKB-SubCell"/>
</dbReference>
<reference evidence="18" key="1">
    <citation type="submission" date="2015-02" db="EMBL/GenBank/DDBJ databases">
        <title>Genome sequencing for Strongylocentrotus purpuratus.</title>
        <authorList>
            <person name="Murali S."/>
            <person name="Liu Y."/>
            <person name="Vee V."/>
            <person name="English A."/>
            <person name="Wang M."/>
            <person name="Skinner E."/>
            <person name="Han Y."/>
            <person name="Muzny D.M."/>
            <person name="Worley K.C."/>
            <person name="Gibbs R.A."/>
        </authorList>
    </citation>
    <scope>NUCLEOTIDE SEQUENCE</scope>
</reference>
<keyword evidence="12" id="KW-0325">Glycoprotein</keyword>
<organism evidence="17 18">
    <name type="scientific">Strongylocentrotus purpuratus</name>
    <name type="common">Purple sea urchin</name>
    <dbReference type="NCBI Taxonomy" id="7668"/>
    <lineage>
        <taxon>Eukaryota</taxon>
        <taxon>Metazoa</taxon>
        <taxon>Echinodermata</taxon>
        <taxon>Eleutherozoa</taxon>
        <taxon>Echinozoa</taxon>
        <taxon>Echinoidea</taxon>
        <taxon>Euechinoidea</taxon>
        <taxon>Echinacea</taxon>
        <taxon>Camarodonta</taxon>
        <taxon>Echinidea</taxon>
        <taxon>Strongylocentrotidae</taxon>
        <taxon>Strongylocentrotus</taxon>
    </lineage>
</organism>
<dbReference type="GO" id="GO:0007165">
    <property type="term" value="P:signal transduction"/>
    <property type="evidence" value="ECO:0007669"/>
    <property type="project" value="InterPro"/>
</dbReference>
<dbReference type="SUPFAM" id="SSF52047">
    <property type="entry name" value="RNI-like"/>
    <property type="match status" value="1"/>
</dbReference>
<dbReference type="SMART" id="SM00369">
    <property type="entry name" value="LRR_TYP"/>
    <property type="match status" value="14"/>
</dbReference>
<dbReference type="FunCoup" id="A0A7M7P9M5">
    <property type="interactions" value="622"/>
</dbReference>
<evidence type="ECO:0000256" key="11">
    <source>
        <dbReference type="ARBA" id="ARBA00023170"/>
    </source>
</evidence>
<evidence type="ECO:0000256" key="8">
    <source>
        <dbReference type="ARBA" id="ARBA00022889"/>
    </source>
</evidence>
<keyword evidence="13" id="KW-0393">Immunoglobulin domain</keyword>
<dbReference type="GO" id="GO:0007155">
    <property type="term" value="P:cell adhesion"/>
    <property type="evidence" value="ECO:0007669"/>
    <property type="project" value="UniProtKB-KW"/>
</dbReference>
<keyword evidence="7" id="KW-0677">Repeat</keyword>
<feature type="domain" description="TIR" evidence="16">
    <location>
        <begin position="762"/>
        <end position="905"/>
    </location>
</feature>
<dbReference type="InterPro" id="IPR003591">
    <property type="entry name" value="Leu-rich_rpt_typical-subtyp"/>
</dbReference>
<evidence type="ECO:0000256" key="6">
    <source>
        <dbReference type="ARBA" id="ARBA00022729"/>
    </source>
</evidence>
<evidence type="ECO:0000256" key="4">
    <source>
        <dbReference type="ARBA" id="ARBA00022614"/>
    </source>
</evidence>
<evidence type="ECO:0000256" key="15">
    <source>
        <dbReference type="SAM" id="SignalP"/>
    </source>
</evidence>
<evidence type="ECO:0000256" key="1">
    <source>
        <dbReference type="ARBA" id="ARBA00004251"/>
    </source>
</evidence>
<dbReference type="Pfam" id="PF01582">
    <property type="entry name" value="TIR"/>
    <property type="match status" value="1"/>
</dbReference>
<dbReference type="InterPro" id="IPR000483">
    <property type="entry name" value="Cys-rich_flank_reg_C"/>
</dbReference>
<dbReference type="InterPro" id="IPR026906">
    <property type="entry name" value="LRR_5"/>
</dbReference>
<evidence type="ECO:0000256" key="3">
    <source>
        <dbReference type="ARBA" id="ARBA00009634"/>
    </source>
</evidence>
<keyword evidence="10 14" id="KW-0472">Membrane</keyword>
<evidence type="ECO:0000256" key="7">
    <source>
        <dbReference type="ARBA" id="ARBA00022737"/>
    </source>
</evidence>
<proteinExistence type="inferred from homology"/>
<reference evidence="17" key="2">
    <citation type="submission" date="2021-01" db="UniProtKB">
        <authorList>
            <consortium name="EnsemblMetazoa"/>
        </authorList>
    </citation>
    <scope>IDENTIFICATION</scope>
</reference>
<evidence type="ECO:0000256" key="14">
    <source>
        <dbReference type="SAM" id="Phobius"/>
    </source>
</evidence>
<dbReference type="PANTHER" id="PTHR24368:SF210">
    <property type="entry name" value="SURFACE ANTIGEN BSPA-LIKE"/>
    <property type="match status" value="1"/>
</dbReference>
<feature type="signal peptide" evidence="15">
    <location>
        <begin position="1"/>
        <end position="22"/>
    </location>
</feature>
<feature type="transmembrane region" description="Helical" evidence="14">
    <location>
        <begin position="709"/>
        <end position="730"/>
    </location>
</feature>
<evidence type="ECO:0000256" key="12">
    <source>
        <dbReference type="ARBA" id="ARBA00023180"/>
    </source>
</evidence>
<evidence type="ECO:0000313" key="18">
    <source>
        <dbReference type="Proteomes" id="UP000007110"/>
    </source>
</evidence>
<dbReference type="PROSITE" id="PS50104">
    <property type="entry name" value="TIR"/>
    <property type="match status" value="1"/>
</dbReference>
<dbReference type="RefSeq" id="XP_030847497.1">
    <property type="nucleotide sequence ID" value="XM_030991637.1"/>
</dbReference>
<dbReference type="AlphaFoldDB" id="A0A7M7P9M5"/>
<dbReference type="InterPro" id="IPR032675">
    <property type="entry name" value="LRR_dom_sf"/>
</dbReference>
<dbReference type="InterPro" id="IPR031283">
    <property type="entry name" value="AMIGO"/>
</dbReference>
<dbReference type="EnsemblMetazoa" id="XM_030991637">
    <property type="protein sequence ID" value="XP_030847497"/>
    <property type="gene ID" value="LOC105444096"/>
</dbReference>
<evidence type="ECO:0000256" key="13">
    <source>
        <dbReference type="ARBA" id="ARBA00023319"/>
    </source>
</evidence>